<evidence type="ECO:0000313" key="8">
    <source>
        <dbReference type="Proteomes" id="UP000603474"/>
    </source>
</evidence>
<comment type="caution">
    <text evidence="7">The sequence shown here is derived from an EMBL/GenBank/DDBJ whole genome shotgun (WGS) entry which is preliminary data.</text>
</comment>
<gene>
    <name evidence="7" type="ORF">H8909_11735</name>
</gene>
<proteinExistence type="predicted"/>
<evidence type="ECO:0000256" key="4">
    <source>
        <dbReference type="ARBA" id="ARBA00022989"/>
    </source>
</evidence>
<organism evidence="7 8">
    <name type="scientific">Catenibacterium faecis</name>
    <dbReference type="NCBI Taxonomy" id="2764323"/>
    <lineage>
        <taxon>Bacteria</taxon>
        <taxon>Bacillati</taxon>
        <taxon>Bacillota</taxon>
        <taxon>Erysipelotrichia</taxon>
        <taxon>Erysipelotrichales</taxon>
        <taxon>Coprobacillaceae</taxon>
        <taxon>Catenibacterium</taxon>
    </lineage>
</organism>
<keyword evidence="7" id="KW-0238">DNA-binding</keyword>
<dbReference type="Proteomes" id="UP000603474">
    <property type="component" value="Unassembled WGS sequence"/>
</dbReference>
<evidence type="ECO:0000256" key="5">
    <source>
        <dbReference type="ARBA" id="ARBA00023136"/>
    </source>
</evidence>
<evidence type="ECO:0000256" key="2">
    <source>
        <dbReference type="ARBA" id="ARBA00022475"/>
    </source>
</evidence>
<dbReference type="InterPro" id="IPR027417">
    <property type="entry name" value="P-loop_NTPase"/>
</dbReference>
<keyword evidence="2" id="KW-1003">Cell membrane</keyword>
<accession>A0ABR7KEJ6</accession>
<dbReference type="PANTHER" id="PTHR37937">
    <property type="entry name" value="CONJUGATIVE TRANSFER: DNA TRANSPORT"/>
    <property type="match status" value="1"/>
</dbReference>
<keyword evidence="8" id="KW-1185">Reference proteome</keyword>
<dbReference type="InterPro" id="IPR051539">
    <property type="entry name" value="T4SS-coupling_protein"/>
</dbReference>
<name>A0ABR7KEJ6_9FIRM</name>
<dbReference type="RefSeq" id="WP_187012967.1">
    <property type="nucleotide sequence ID" value="NZ_JACRWG010000072.1"/>
</dbReference>
<evidence type="ECO:0000313" key="7">
    <source>
        <dbReference type="EMBL" id="MBC6010887.1"/>
    </source>
</evidence>
<keyword evidence="4" id="KW-1133">Transmembrane helix</keyword>
<evidence type="ECO:0000256" key="3">
    <source>
        <dbReference type="ARBA" id="ARBA00022692"/>
    </source>
</evidence>
<feature type="domain" description="Type IV secretion system coupling protein TraD DNA-binding" evidence="6">
    <location>
        <begin position="32"/>
        <end position="411"/>
    </location>
</feature>
<protein>
    <submittedName>
        <fullName evidence="7">Type IV secretion system DNA-binding domain-containing protein</fullName>
    </submittedName>
</protein>
<evidence type="ECO:0000256" key="1">
    <source>
        <dbReference type="ARBA" id="ARBA00004651"/>
    </source>
</evidence>
<keyword evidence="5" id="KW-0472">Membrane</keyword>
<reference evidence="7 8" key="1">
    <citation type="submission" date="2020-08" db="EMBL/GenBank/DDBJ databases">
        <authorList>
            <person name="Liu C."/>
            <person name="Sun Q."/>
        </authorList>
    </citation>
    <scope>NUCLEOTIDE SEQUENCE [LARGE SCALE GENOMIC DNA]</scope>
    <source>
        <strain evidence="7 8">NSJ-22</strain>
    </source>
</reference>
<sequence length="417" mass="47833">MFVRSHDYRVDINFEISKVFIPAIYKNKRLNLPFDTNTLESHLAVFGGTRSGKTTFIKQLVKRLRQAHPDDLYILLNVKDDYNDLLQSNDALFSIKNPTFHWSILKEAYDSPYPEEALNEITMELFHEELTKAHNKFFPETAQKVLYGLLLFQLRNKRIADNKTIADWIRSLSLIDIKNILHNVGLGYVAETFLYVGQTKMNGQNSAILSTMHLILDYYFVQDSAVLMSTKDILAVGGNLLLLQYDIQFQKSSNYLMKLLLKLIIKRKLSRNAPQRRVYLILDEASVLDGDFDLVQVLNIGAGKRIHVILGLQSIELLYRCLESPDEHLQQSVLGGFQNFIFFKPRDSPTKDFIVHLGGQDMIEMSVFPAHVSGHTETVVQKDDLISTRDIETLTVGEAYLKILNQPMFKVKFLKGV</sequence>
<comment type="subcellular location">
    <subcellularLocation>
        <location evidence="1">Cell membrane</location>
        <topology evidence="1">Multi-pass membrane protein</topology>
    </subcellularLocation>
</comment>
<dbReference type="GO" id="GO:0003677">
    <property type="term" value="F:DNA binding"/>
    <property type="evidence" value="ECO:0007669"/>
    <property type="project" value="UniProtKB-KW"/>
</dbReference>
<dbReference type="Gene3D" id="3.40.50.300">
    <property type="entry name" value="P-loop containing nucleotide triphosphate hydrolases"/>
    <property type="match status" value="2"/>
</dbReference>
<keyword evidence="3" id="KW-0812">Transmembrane</keyword>
<dbReference type="InterPro" id="IPR019476">
    <property type="entry name" value="T4SS_TraD_DNA-bd"/>
</dbReference>
<dbReference type="EMBL" id="JACRWG010000072">
    <property type="protein sequence ID" value="MBC6010887.1"/>
    <property type="molecule type" value="Genomic_DNA"/>
</dbReference>
<dbReference type="PANTHER" id="PTHR37937:SF1">
    <property type="entry name" value="CONJUGATIVE TRANSFER: DNA TRANSPORT"/>
    <property type="match status" value="1"/>
</dbReference>
<dbReference type="Pfam" id="PF10412">
    <property type="entry name" value="TrwB_AAD_bind"/>
    <property type="match status" value="1"/>
</dbReference>
<evidence type="ECO:0000259" key="6">
    <source>
        <dbReference type="Pfam" id="PF10412"/>
    </source>
</evidence>
<dbReference type="SUPFAM" id="SSF52540">
    <property type="entry name" value="P-loop containing nucleoside triphosphate hydrolases"/>
    <property type="match status" value="1"/>
</dbReference>